<dbReference type="Proteomes" id="UP000615446">
    <property type="component" value="Unassembled WGS sequence"/>
</dbReference>
<evidence type="ECO:0000313" key="2">
    <source>
        <dbReference type="Proteomes" id="UP000615446"/>
    </source>
</evidence>
<gene>
    <name evidence="1" type="ORF">RCL2_000854300</name>
</gene>
<proteinExistence type="predicted"/>
<sequence length="203" mass="22882">MAGIATRYVTENEFNTEMSIKELRYNFSEEQVFALISELTASQKKGEALLNAPDTPNITQEAEIDTERNKQCEDEGIYYPDYSSLELVKERLDVYDKAISSGQLRDSGKSGALWFNIFLKKNEFLSEIGKPLLPSSLHKLGTVFTVVSYGAKNLSEAMTIASKALRHSPENHASSAKNYTIVNYRLRGEPYDQADAFKLFDEN</sequence>
<accession>A0A8H3QJD5</accession>
<dbReference type="AlphaFoldDB" id="A0A8H3QJD5"/>
<dbReference type="EMBL" id="BLAL01000054">
    <property type="protein sequence ID" value="GES81292.1"/>
    <property type="molecule type" value="Genomic_DNA"/>
</dbReference>
<dbReference type="OrthoDB" id="2373244at2759"/>
<name>A0A8H3QJD5_9GLOM</name>
<comment type="caution">
    <text evidence="1">The sequence shown here is derived from an EMBL/GenBank/DDBJ whole genome shotgun (WGS) entry which is preliminary data.</text>
</comment>
<evidence type="ECO:0000313" key="1">
    <source>
        <dbReference type="EMBL" id="GES81292.1"/>
    </source>
</evidence>
<reference evidence="1" key="1">
    <citation type="submission" date="2019-10" db="EMBL/GenBank/DDBJ databases">
        <title>Conservation and host-specific expression of non-tandemly repeated heterogenous ribosome RNA gene in arbuscular mycorrhizal fungi.</title>
        <authorList>
            <person name="Maeda T."/>
            <person name="Kobayashi Y."/>
            <person name="Nakagawa T."/>
            <person name="Ezawa T."/>
            <person name="Yamaguchi K."/>
            <person name="Bino T."/>
            <person name="Nishimoto Y."/>
            <person name="Shigenobu S."/>
            <person name="Kawaguchi M."/>
        </authorList>
    </citation>
    <scope>NUCLEOTIDE SEQUENCE</scope>
    <source>
        <strain evidence="1">HR1</strain>
    </source>
</reference>
<organism evidence="1 2">
    <name type="scientific">Rhizophagus clarus</name>
    <dbReference type="NCBI Taxonomy" id="94130"/>
    <lineage>
        <taxon>Eukaryota</taxon>
        <taxon>Fungi</taxon>
        <taxon>Fungi incertae sedis</taxon>
        <taxon>Mucoromycota</taxon>
        <taxon>Glomeromycotina</taxon>
        <taxon>Glomeromycetes</taxon>
        <taxon>Glomerales</taxon>
        <taxon>Glomeraceae</taxon>
        <taxon>Rhizophagus</taxon>
    </lineage>
</organism>
<protein>
    <submittedName>
        <fullName evidence="1">Uncharacterized protein</fullName>
    </submittedName>
</protein>